<evidence type="ECO:0000313" key="11">
    <source>
        <dbReference type="RefSeq" id="XP_035824630.1"/>
    </source>
</evidence>
<feature type="transmembrane region" description="Helical" evidence="8">
    <location>
        <begin position="112"/>
        <end position="132"/>
    </location>
</feature>
<dbReference type="PANTHER" id="PTHR24243">
    <property type="entry name" value="G-PROTEIN COUPLED RECEPTOR"/>
    <property type="match status" value="1"/>
</dbReference>
<dbReference type="PRINTS" id="PR00237">
    <property type="entry name" value="GPCRRHODOPSN"/>
</dbReference>
<comment type="subcellular location">
    <subcellularLocation>
        <location evidence="1">Membrane</location>
        <topology evidence="1">Multi-pass membrane protein</topology>
    </subcellularLocation>
</comment>
<keyword evidence="6" id="KW-0675">Receptor</keyword>
<feature type="transmembrane region" description="Helical" evidence="8">
    <location>
        <begin position="244"/>
        <end position="268"/>
    </location>
</feature>
<dbReference type="RefSeq" id="XP_035824630.1">
    <property type="nucleotide sequence ID" value="XM_035968737.1"/>
</dbReference>
<accession>A0ABM1VQD8</accession>
<proteinExistence type="predicted"/>
<dbReference type="PANTHER" id="PTHR24243:SF230">
    <property type="entry name" value="G-PROTEIN COUPLED RECEPTORS FAMILY 1 PROFILE DOMAIN-CONTAINING PROTEIN"/>
    <property type="match status" value="1"/>
</dbReference>
<dbReference type="SUPFAM" id="SSF81321">
    <property type="entry name" value="Family A G protein-coupled receptor-like"/>
    <property type="match status" value="1"/>
</dbReference>
<organism evidence="10 11">
    <name type="scientific">Aplysia californica</name>
    <name type="common">California sea hare</name>
    <dbReference type="NCBI Taxonomy" id="6500"/>
    <lineage>
        <taxon>Eukaryota</taxon>
        <taxon>Metazoa</taxon>
        <taxon>Spiralia</taxon>
        <taxon>Lophotrochozoa</taxon>
        <taxon>Mollusca</taxon>
        <taxon>Gastropoda</taxon>
        <taxon>Heterobranchia</taxon>
        <taxon>Euthyneura</taxon>
        <taxon>Tectipleura</taxon>
        <taxon>Aplysiida</taxon>
        <taxon>Aplysioidea</taxon>
        <taxon>Aplysiidae</taxon>
        <taxon>Aplysia</taxon>
    </lineage>
</organism>
<sequence length="334" mass="38086">MNEVTTTPYNVSNITYIYMENSRIMDLAMTINKYYLWVILAFGFPGNLATIVTIVRMRHLGSFTLYVVLLAVMDTLSLAIKIMFYQILGSGAALGTPGCKFLKFMGNYSSTFANWVLVLMAIERLLAVRYPLRVQKFLTCKRSVMIIISVGLGIGAAYAPIIPIVYYNEKADNCESLQNSHMPHLMTWVNTSLYAFIPFIILALSNILIGKAIRNSFRIRRALQCISSDSFRPRCCDVSIQRQILLMLFTSTFVFVVLLFPICAFVVTDHYWEVKPYTEEYDIKYLCQQIAFVLCDSTHAVNFYLYFLSARKFRKAFTQMPTCPKGSQGRPASL</sequence>
<keyword evidence="3 8" id="KW-1133">Transmembrane helix</keyword>
<evidence type="ECO:0000256" key="4">
    <source>
        <dbReference type="ARBA" id="ARBA00023040"/>
    </source>
</evidence>
<dbReference type="InterPro" id="IPR017452">
    <property type="entry name" value="GPCR_Rhodpsn_7TM"/>
</dbReference>
<dbReference type="InterPro" id="IPR000276">
    <property type="entry name" value="GPCR_Rhodpsn"/>
</dbReference>
<keyword evidence="5 8" id="KW-0472">Membrane</keyword>
<evidence type="ECO:0000313" key="10">
    <source>
        <dbReference type="Proteomes" id="UP000694888"/>
    </source>
</evidence>
<name>A0ABM1VQD8_APLCA</name>
<dbReference type="Gene3D" id="1.20.1070.10">
    <property type="entry name" value="Rhodopsin 7-helix transmembrane proteins"/>
    <property type="match status" value="1"/>
</dbReference>
<protein>
    <submittedName>
        <fullName evidence="11">Rhodopsin-like</fullName>
    </submittedName>
</protein>
<keyword evidence="4" id="KW-0297">G-protein coupled receptor</keyword>
<evidence type="ECO:0000259" key="9">
    <source>
        <dbReference type="PROSITE" id="PS50262"/>
    </source>
</evidence>
<reference evidence="11" key="1">
    <citation type="submission" date="2025-08" db="UniProtKB">
        <authorList>
            <consortium name="RefSeq"/>
        </authorList>
    </citation>
    <scope>IDENTIFICATION</scope>
</reference>
<evidence type="ECO:0000256" key="3">
    <source>
        <dbReference type="ARBA" id="ARBA00022989"/>
    </source>
</evidence>
<evidence type="ECO:0000256" key="2">
    <source>
        <dbReference type="ARBA" id="ARBA00022692"/>
    </source>
</evidence>
<evidence type="ECO:0000256" key="1">
    <source>
        <dbReference type="ARBA" id="ARBA00004141"/>
    </source>
</evidence>
<evidence type="ECO:0000256" key="6">
    <source>
        <dbReference type="ARBA" id="ARBA00023170"/>
    </source>
</evidence>
<dbReference type="Pfam" id="PF00001">
    <property type="entry name" value="7tm_1"/>
    <property type="match status" value="1"/>
</dbReference>
<evidence type="ECO:0000256" key="7">
    <source>
        <dbReference type="ARBA" id="ARBA00023224"/>
    </source>
</evidence>
<keyword evidence="10" id="KW-1185">Reference proteome</keyword>
<dbReference type="GeneID" id="101858395"/>
<keyword evidence="2 8" id="KW-0812">Transmembrane</keyword>
<feature type="domain" description="G-protein coupled receptors family 1 profile" evidence="9">
    <location>
        <begin position="46"/>
        <end position="306"/>
    </location>
</feature>
<gene>
    <name evidence="11" type="primary">LOC101858395</name>
</gene>
<evidence type="ECO:0000256" key="8">
    <source>
        <dbReference type="SAM" id="Phobius"/>
    </source>
</evidence>
<feature type="transmembrane region" description="Helical" evidence="8">
    <location>
        <begin position="288"/>
        <end position="307"/>
    </location>
</feature>
<feature type="transmembrane region" description="Helical" evidence="8">
    <location>
        <begin position="144"/>
        <end position="167"/>
    </location>
</feature>
<dbReference type="Proteomes" id="UP000694888">
    <property type="component" value="Unplaced"/>
</dbReference>
<keyword evidence="7" id="KW-0807">Transducer</keyword>
<feature type="transmembrane region" description="Helical" evidence="8">
    <location>
        <begin position="67"/>
        <end position="88"/>
    </location>
</feature>
<feature type="transmembrane region" description="Helical" evidence="8">
    <location>
        <begin position="187"/>
        <end position="209"/>
    </location>
</feature>
<dbReference type="PROSITE" id="PS50262">
    <property type="entry name" value="G_PROTEIN_RECEP_F1_2"/>
    <property type="match status" value="1"/>
</dbReference>
<evidence type="ECO:0000256" key="5">
    <source>
        <dbReference type="ARBA" id="ARBA00023136"/>
    </source>
</evidence>
<feature type="transmembrane region" description="Helical" evidence="8">
    <location>
        <begin position="34"/>
        <end position="55"/>
    </location>
</feature>